<evidence type="ECO:0000313" key="2">
    <source>
        <dbReference type="Proteomes" id="UP000006729"/>
    </source>
</evidence>
<reference evidence="1 2" key="1">
    <citation type="journal article" date="2006" name="Science">
        <title>The genome of black cottonwood, Populus trichocarpa (Torr. &amp; Gray).</title>
        <authorList>
            <person name="Tuskan G.A."/>
            <person name="Difazio S."/>
            <person name="Jansson S."/>
            <person name="Bohlmann J."/>
            <person name="Grigoriev I."/>
            <person name="Hellsten U."/>
            <person name="Putnam N."/>
            <person name="Ralph S."/>
            <person name="Rombauts S."/>
            <person name="Salamov A."/>
            <person name="Schein J."/>
            <person name="Sterck L."/>
            <person name="Aerts A."/>
            <person name="Bhalerao R.R."/>
            <person name="Bhalerao R.P."/>
            <person name="Blaudez D."/>
            <person name="Boerjan W."/>
            <person name="Brun A."/>
            <person name="Brunner A."/>
            <person name="Busov V."/>
            <person name="Campbell M."/>
            <person name="Carlson J."/>
            <person name="Chalot M."/>
            <person name="Chapman J."/>
            <person name="Chen G.L."/>
            <person name="Cooper D."/>
            <person name="Coutinho P.M."/>
            <person name="Couturier J."/>
            <person name="Covert S."/>
            <person name="Cronk Q."/>
            <person name="Cunningham R."/>
            <person name="Davis J."/>
            <person name="Degroeve S."/>
            <person name="Dejardin A."/>
            <person name="Depamphilis C."/>
            <person name="Detter J."/>
            <person name="Dirks B."/>
            <person name="Dubchak I."/>
            <person name="Duplessis S."/>
            <person name="Ehlting J."/>
            <person name="Ellis B."/>
            <person name="Gendler K."/>
            <person name="Goodstein D."/>
            <person name="Gribskov M."/>
            <person name="Grimwood J."/>
            <person name="Groover A."/>
            <person name="Gunter L."/>
            <person name="Hamberger B."/>
            <person name="Heinze B."/>
            <person name="Helariutta Y."/>
            <person name="Henrissat B."/>
            <person name="Holligan D."/>
            <person name="Holt R."/>
            <person name="Huang W."/>
            <person name="Islam-Faridi N."/>
            <person name="Jones S."/>
            <person name="Jones-Rhoades M."/>
            <person name="Jorgensen R."/>
            <person name="Joshi C."/>
            <person name="Kangasjarvi J."/>
            <person name="Karlsson J."/>
            <person name="Kelleher C."/>
            <person name="Kirkpatrick R."/>
            <person name="Kirst M."/>
            <person name="Kohler A."/>
            <person name="Kalluri U."/>
            <person name="Larimer F."/>
            <person name="Leebens-Mack J."/>
            <person name="Leple J.C."/>
            <person name="Locascio P."/>
            <person name="Lou Y."/>
            <person name="Lucas S."/>
            <person name="Martin F."/>
            <person name="Montanini B."/>
            <person name="Napoli C."/>
            <person name="Nelson D.R."/>
            <person name="Nelson C."/>
            <person name="Nieminen K."/>
            <person name="Nilsson O."/>
            <person name="Pereda V."/>
            <person name="Peter G."/>
            <person name="Philippe R."/>
            <person name="Pilate G."/>
            <person name="Poliakov A."/>
            <person name="Razumovskaya J."/>
            <person name="Richardson P."/>
            <person name="Rinaldi C."/>
            <person name="Ritland K."/>
            <person name="Rouze P."/>
            <person name="Ryaboy D."/>
            <person name="Schmutz J."/>
            <person name="Schrader J."/>
            <person name="Segerman B."/>
            <person name="Shin H."/>
            <person name="Siddiqui A."/>
            <person name="Sterky F."/>
            <person name="Terry A."/>
            <person name="Tsai C.J."/>
            <person name="Uberbacher E."/>
            <person name="Unneberg P."/>
            <person name="Vahala J."/>
            <person name="Wall K."/>
            <person name="Wessler S."/>
            <person name="Yang G."/>
            <person name="Yin T."/>
            <person name="Douglas C."/>
            <person name="Marra M."/>
            <person name="Sandberg G."/>
            <person name="Van de Peer Y."/>
            <person name="Rokhsar D."/>
        </authorList>
    </citation>
    <scope>NUCLEOTIDE SEQUENCE [LARGE SCALE GENOMIC DNA]</scope>
    <source>
        <strain evidence="2">cv. Nisqually</strain>
    </source>
</reference>
<dbReference type="Proteomes" id="UP000006729">
    <property type="component" value="Chromosome 6"/>
</dbReference>
<gene>
    <name evidence="1" type="ORF">POPTR_006G152300v4</name>
</gene>
<proteinExistence type="predicted"/>
<organism evidence="1 2">
    <name type="scientific">Populus trichocarpa</name>
    <name type="common">Western balsam poplar</name>
    <name type="synonym">Populus balsamifera subsp. trichocarpa</name>
    <dbReference type="NCBI Taxonomy" id="3694"/>
    <lineage>
        <taxon>Eukaryota</taxon>
        <taxon>Viridiplantae</taxon>
        <taxon>Streptophyta</taxon>
        <taxon>Embryophyta</taxon>
        <taxon>Tracheophyta</taxon>
        <taxon>Spermatophyta</taxon>
        <taxon>Magnoliopsida</taxon>
        <taxon>eudicotyledons</taxon>
        <taxon>Gunneridae</taxon>
        <taxon>Pentapetalae</taxon>
        <taxon>rosids</taxon>
        <taxon>fabids</taxon>
        <taxon>Malpighiales</taxon>
        <taxon>Salicaceae</taxon>
        <taxon>Saliceae</taxon>
        <taxon>Populus</taxon>
    </lineage>
</organism>
<comment type="caution">
    <text evidence="1">The sequence shown here is derived from an EMBL/GenBank/DDBJ whole genome shotgun (WGS) entry which is preliminary data.</text>
</comment>
<dbReference type="EMBL" id="CM009295">
    <property type="protein sequence ID" value="KAI9392901.1"/>
    <property type="molecule type" value="Genomic_DNA"/>
</dbReference>
<sequence>MIIKKAKNIKTLNFNEFIGSLIAYEGKIKELKVNSTNIKKKSLALKAINKDEDRNGYNGEEDEDLTVVTRNFAKYLRIKKYGTNHRNFRRKKGDNRESSSQDAIFCYECKKSSHMKYYCPNVKKISKCDKKKRAIKESTYDDNDDNTTSSSDDDDSKLEKLVNLCMIANIDITK</sequence>
<evidence type="ECO:0000313" key="1">
    <source>
        <dbReference type="EMBL" id="KAI9392901.1"/>
    </source>
</evidence>
<accession>A0ACC0SUG9</accession>
<protein>
    <submittedName>
        <fullName evidence="1">Uncharacterized protein</fullName>
    </submittedName>
</protein>
<name>A0ACC0SUG9_POPTR</name>
<keyword evidence="2" id="KW-1185">Reference proteome</keyword>